<name>A0A9W9CI60_9PLEO</name>
<keyword evidence="2" id="KW-1185">Reference proteome</keyword>
<reference evidence="1" key="1">
    <citation type="submission" date="2022-10" db="EMBL/GenBank/DDBJ databases">
        <title>Tapping the CABI collections for fungal endophytes: first genome assemblies for Collariella, Neodidymelliopsis, Ascochyta clinopodiicola, Didymella pomorum, Didymosphaeria variabile, Neocosmospora piperis and Neocucurbitaria cava.</title>
        <authorList>
            <person name="Hill R."/>
        </authorList>
    </citation>
    <scope>NUCLEOTIDE SEQUENCE</scope>
    <source>
        <strain evidence="1">IMI 356814</strain>
    </source>
</reference>
<dbReference type="AlphaFoldDB" id="A0A9W9CI60"/>
<dbReference type="EMBL" id="JAPEUY010000016">
    <property type="protein sequence ID" value="KAJ4365041.1"/>
    <property type="molecule type" value="Genomic_DNA"/>
</dbReference>
<comment type="caution">
    <text evidence="1">The sequence shown here is derived from an EMBL/GenBank/DDBJ whole genome shotgun (WGS) entry which is preliminary data.</text>
</comment>
<evidence type="ECO:0000313" key="1">
    <source>
        <dbReference type="EMBL" id="KAJ4365041.1"/>
    </source>
</evidence>
<dbReference type="OrthoDB" id="10584919at2759"/>
<organism evidence="1 2">
    <name type="scientific">Neocucurbitaria cava</name>
    <dbReference type="NCBI Taxonomy" id="798079"/>
    <lineage>
        <taxon>Eukaryota</taxon>
        <taxon>Fungi</taxon>
        <taxon>Dikarya</taxon>
        <taxon>Ascomycota</taxon>
        <taxon>Pezizomycotina</taxon>
        <taxon>Dothideomycetes</taxon>
        <taxon>Pleosporomycetidae</taxon>
        <taxon>Pleosporales</taxon>
        <taxon>Pleosporineae</taxon>
        <taxon>Cucurbitariaceae</taxon>
        <taxon>Neocucurbitaria</taxon>
    </lineage>
</organism>
<evidence type="ECO:0000313" key="2">
    <source>
        <dbReference type="Proteomes" id="UP001140560"/>
    </source>
</evidence>
<dbReference type="Proteomes" id="UP001140560">
    <property type="component" value="Unassembled WGS sequence"/>
</dbReference>
<protein>
    <submittedName>
        <fullName evidence="1">Uncharacterized protein</fullName>
    </submittedName>
</protein>
<proteinExistence type="predicted"/>
<sequence>MLSRSLSFPLPKDVRNSNPCQHDFLRRIYHIAPSFMTADPDVIPDSQMDAMDEGFLDIDWIGIDDIECTDEQLMDDARPGRRKAKGDQDLKLQSIVKDVKRLSMYEEVPRDSTKENAGDKMKR</sequence>
<gene>
    <name evidence="1" type="ORF">N0V83_008657</name>
</gene>
<accession>A0A9W9CI60</accession>